<evidence type="ECO:0000313" key="3">
    <source>
        <dbReference type="EMBL" id="EGO30003.1"/>
    </source>
</evidence>
<dbReference type="Proteomes" id="UP000008064">
    <property type="component" value="Unassembled WGS sequence"/>
</dbReference>
<reference evidence="3" key="1">
    <citation type="submission" date="2011-04" db="EMBL/GenBank/DDBJ databases">
        <title>Evolution of plant cell wall degrading machinery underlies the functional diversity of forest fungi.</title>
        <authorList>
            <consortium name="US DOE Joint Genome Institute (JGI-PGF)"/>
            <person name="Eastwood D.C."/>
            <person name="Floudas D."/>
            <person name="Binder M."/>
            <person name="Majcherczyk A."/>
            <person name="Schneider P."/>
            <person name="Aerts A."/>
            <person name="Asiegbu F.O."/>
            <person name="Baker S.E."/>
            <person name="Barry K."/>
            <person name="Bendiksby M."/>
            <person name="Blumentritt M."/>
            <person name="Coutinho P.M."/>
            <person name="Cullen D."/>
            <person name="Cullen D."/>
            <person name="Gathman A."/>
            <person name="Goodell B."/>
            <person name="Henrissat B."/>
            <person name="Ihrmark K."/>
            <person name="Kauserud H."/>
            <person name="Kohler A."/>
            <person name="LaButti K."/>
            <person name="Lapidus A."/>
            <person name="Lavin J.L."/>
            <person name="Lee Y.-H."/>
            <person name="Lindquist E."/>
            <person name="Lilly W."/>
            <person name="Lucas S."/>
            <person name="Morin E."/>
            <person name="Murat C."/>
            <person name="Oguiza J.A."/>
            <person name="Park J."/>
            <person name="Pisabarro A.G."/>
            <person name="Riley R."/>
            <person name="Rosling A."/>
            <person name="Salamov A."/>
            <person name="Schmidt O."/>
            <person name="Schmutz J."/>
            <person name="Skrede I."/>
            <person name="Stenlid J."/>
            <person name="Wiebenga A."/>
            <person name="Xie X."/>
            <person name="Kues U."/>
            <person name="Hibbett D.S."/>
            <person name="Hoffmeister D."/>
            <person name="Hogberg N."/>
            <person name="Martin F."/>
            <person name="Grigoriev I.V."/>
            <person name="Watkinson S.C."/>
        </authorList>
    </citation>
    <scope>NUCLEOTIDE SEQUENCE</scope>
    <source>
        <strain evidence="3">S7.9</strain>
    </source>
</reference>
<dbReference type="HOGENOM" id="CLU_1611788_0_0_1"/>
<keyword evidence="2" id="KW-0812">Transmembrane</keyword>
<keyword evidence="2" id="KW-1133">Transmembrane helix</keyword>
<gene>
    <name evidence="3" type="ORF">SERLADRAFT_458439</name>
</gene>
<feature type="transmembrane region" description="Helical" evidence="2">
    <location>
        <begin position="12"/>
        <end position="34"/>
    </location>
</feature>
<organism>
    <name type="scientific">Serpula lacrymans var. lacrymans (strain S7.9)</name>
    <name type="common">Dry rot fungus</name>
    <dbReference type="NCBI Taxonomy" id="578457"/>
    <lineage>
        <taxon>Eukaryota</taxon>
        <taxon>Fungi</taxon>
        <taxon>Dikarya</taxon>
        <taxon>Basidiomycota</taxon>
        <taxon>Agaricomycotina</taxon>
        <taxon>Agaricomycetes</taxon>
        <taxon>Agaricomycetidae</taxon>
        <taxon>Boletales</taxon>
        <taxon>Coniophorineae</taxon>
        <taxon>Serpulaceae</taxon>
        <taxon>Serpula</taxon>
    </lineage>
</organism>
<name>F8NIT8_SERL9</name>
<evidence type="ECO:0000256" key="1">
    <source>
        <dbReference type="SAM" id="MobiDB-lite"/>
    </source>
</evidence>
<dbReference type="RefSeq" id="XP_007314245.1">
    <property type="nucleotide sequence ID" value="XM_007314183.1"/>
</dbReference>
<keyword evidence="2" id="KW-0472">Membrane</keyword>
<sequence>MVSASSHHALAVGIIIGAVIGGVLLVAALAFILFRCHRKHASRAPTSHNRHHSNSFGSNMLTLSNIPGLGHVSEGNYAILSDPPMSSYGPPSPIPQIQRAPSPLTPELVPASRGHKSLNVGVNPGVESKRTSARTHRSYTTRSLDNSDESHLTLPAYFSELGFRL</sequence>
<dbReference type="KEGG" id="sla:SERLADRAFT_458439"/>
<dbReference type="EMBL" id="GL945429">
    <property type="protein sequence ID" value="EGO30003.1"/>
    <property type="molecule type" value="Genomic_DNA"/>
</dbReference>
<accession>F8NIT8</accession>
<dbReference type="AlphaFoldDB" id="F8NIT8"/>
<dbReference type="GeneID" id="18817726"/>
<evidence type="ECO:0000256" key="2">
    <source>
        <dbReference type="SAM" id="Phobius"/>
    </source>
</evidence>
<feature type="region of interest" description="Disordered" evidence="1">
    <location>
        <begin position="114"/>
        <end position="146"/>
    </location>
</feature>
<protein>
    <submittedName>
        <fullName evidence="3">Uncharacterized protein</fullName>
    </submittedName>
</protein>
<proteinExistence type="predicted"/>